<dbReference type="InterPro" id="IPR013767">
    <property type="entry name" value="PAS_fold"/>
</dbReference>
<dbReference type="PROSITE" id="PS50112">
    <property type="entry name" value="PAS"/>
    <property type="match status" value="4"/>
</dbReference>
<feature type="domain" description="PAC" evidence="6">
    <location>
        <begin position="225"/>
        <end position="275"/>
    </location>
</feature>
<evidence type="ECO:0000256" key="1">
    <source>
        <dbReference type="ARBA" id="ARBA00023224"/>
    </source>
</evidence>
<evidence type="ECO:0000259" key="5">
    <source>
        <dbReference type="PROSITE" id="PS50112"/>
    </source>
</evidence>
<dbReference type="PROSITE" id="PS50111">
    <property type="entry name" value="CHEMOTAXIS_TRANSDUC_2"/>
    <property type="match status" value="1"/>
</dbReference>
<dbReference type="PROSITE" id="PS50113">
    <property type="entry name" value="PAC"/>
    <property type="match status" value="3"/>
</dbReference>
<feature type="domain" description="Methyl-accepting transducer" evidence="4">
    <location>
        <begin position="502"/>
        <end position="607"/>
    </location>
</feature>
<dbReference type="InterPro" id="IPR000700">
    <property type="entry name" value="PAS-assoc_C"/>
</dbReference>
<dbReference type="Gene3D" id="3.30.450.20">
    <property type="entry name" value="PAS domain"/>
    <property type="match status" value="4"/>
</dbReference>
<dbReference type="AlphaFoldDB" id="A0A1D8K534"/>
<dbReference type="GO" id="GO:0006355">
    <property type="term" value="P:regulation of DNA-templated transcription"/>
    <property type="evidence" value="ECO:0007669"/>
    <property type="project" value="InterPro"/>
</dbReference>
<dbReference type="GO" id="GO:0016020">
    <property type="term" value="C:membrane"/>
    <property type="evidence" value="ECO:0007669"/>
    <property type="project" value="InterPro"/>
</dbReference>
<dbReference type="Pfam" id="PF13426">
    <property type="entry name" value="PAS_9"/>
    <property type="match status" value="2"/>
</dbReference>
<evidence type="ECO:0000313" key="7">
    <source>
        <dbReference type="EMBL" id="AOV16071.1"/>
    </source>
</evidence>
<feature type="domain" description="PAC" evidence="6">
    <location>
        <begin position="346"/>
        <end position="396"/>
    </location>
</feature>
<dbReference type="EMBL" id="CP017448">
    <property type="protein sequence ID" value="AOV16071.1"/>
    <property type="molecule type" value="Genomic_DNA"/>
</dbReference>
<dbReference type="SMART" id="SM00091">
    <property type="entry name" value="PAS"/>
    <property type="match status" value="4"/>
</dbReference>
<dbReference type="Pfam" id="PF00989">
    <property type="entry name" value="PAS"/>
    <property type="match status" value="2"/>
</dbReference>
<evidence type="ECO:0000259" key="6">
    <source>
        <dbReference type="PROSITE" id="PS50113"/>
    </source>
</evidence>
<reference evidence="7 8" key="1">
    <citation type="submission" date="2016-09" db="EMBL/GenBank/DDBJ databases">
        <title>Acidihalobacter prosperus V6 (DSM14174).</title>
        <authorList>
            <person name="Khaleque H.N."/>
            <person name="Ramsay J.P."/>
            <person name="Murphy R.J.T."/>
            <person name="Kaksonen A.H."/>
            <person name="Boxall N.J."/>
            <person name="Watkin E.L.J."/>
        </authorList>
    </citation>
    <scope>NUCLEOTIDE SEQUENCE [LARGE SCALE GENOMIC DNA]</scope>
    <source>
        <strain evidence="7 8">V6</strain>
    </source>
</reference>
<evidence type="ECO:0000259" key="4">
    <source>
        <dbReference type="PROSITE" id="PS50111"/>
    </source>
</evidence>
<evidence type="ECO:0000256" key="3">
    <source>
        <dbReference type="SAM" id="Coils"/>
    </source>
</evidence>
<protein>
    <submittedName>
        <fullName evidence="7">Diguanylate cyclase</fullName>
    </submittedName>
</protein>
<dbReference type="Gene3D" id="6.10.250.3200">
    <property type="match status" value="1"/>
</dbReference>
<dbReference type="InterPro" id="IPR004089">
    <property type="entry name" value="MCPsignal_dom"/>
</dbReference>
<dbReference type="Pfam" id="PF00015">
    <property type="entry name" value="MCPsignal"/>
    <property type="match status" value="1"/>
</dbReference>
<evidence type="ECO:0000313" key="8">
    <source>
        <dbReference type="Proteomes" id="UP000095342"/>
    </source>
</evidence>
<dbReference type="GO" id="GO:0004888">
    <property type="term" value="F:transmembrane signaling receptor activity"/>
    <property type="evidence" value="ECO:0007669"/>
    <property type="project" value="InterPro"/>
</dbReference>
<dbReference type="InterPro" id="IPR035965">
    <property type="entry name" value="PAS-like_dom_sf"/>
</dbReference>
<feature type="domain" description="PAC" evidence="6">
    <location>
        <begin position="104"/>
        <end position="154"/>
    </location>
</feature>
<dbReference type="SMART" id="SM00086">
    <property type="entry name" value="PAC"/>
    <property type="match status" value="4"/>
</dbReference>
<dbReference type="InterPro" id="IPR001610">
    <property type="entry name" value="PAC"/>
</dbReference>
<organism evidence="7 8">
    <name type="scientific">Acidihalobacter aeolianus</name>
    <dbReference type="NCBI Taxonomy" id="2792603"/>
    <lineage>
        <taxon>Bacteria</taxon>
        <taxon>Pseudomonadati</taxon>
        <taxon>Pseudomonadota</taxon>
        <taxon>Gammaproteobacteria</taxon>
        <taxon>Chromatiales</taxon>
        <taxon>Ectothiorhodospiraceae</taxon>
        <taxon>Acidihalobacter</taxon>
    </lineage>
</organism>
<dbReference type="PANTHER" id="PTHR44757:SF2">
    <property type="entry name" value="BIOFILM ARCHITECTURE MAINTENANCE PROTEIN MBAA"/>
    <property type="match status" value="1"/>
</dbReference>
<feature type="coiled-coil region" evidence="3">
    <location>
        <begin position="263"/>
        <end position="290"/>
    </location>
</feature>
<keyword evidence="3" id="KW-0175">Coiled coil</keyword>
<dbReference type="SUPFAM" id="SSF58104">
    <property type="entry name" value="Methyl-accepting chemotaxis protein (MCP) signaling domain"/>
    <property type="match status" value="1"/>
</dbReference>
<dbReference type="InterPro" id="IPR000014">
    <property type="entry name" value="PAS"/>
</dbReference>
<gene>
    <name evidence="7" type="ORF">BJI67_02405</name>
</gene>
<feature type="domain" description="PAS" evidence="5">
    <location>
        <begin position="27"/>
        <end position="79"/>
    </location>
</feature>
<dbReference type="InterPro" id="IPR052155">
    <property type="entry name" value="Biofilm_reg_signaling"/>
</dbReference>
<dbReference type="PRINTS" id="PR00260">
    <property type="entry name" value="CHEMTRNSDUCR"/>
</dbReference>
<keyword evidence="1 2" id="KW-0807">Transducer</keyword>
<dbReference type="SUPFAM" id="SSF55785">
    <property type="entry name" value="PYP-like sensor domain (PAS domain)"/>
    <property type="match status" value="4"/>
</dbReference>
<evidence type="ECO:0000256" key="2">
    <source>
        <dbReference type="PROSITE-ProRule" id="PRU00284"/>
    </source>
</evidence>
<dbReference type="NCBIfam" id="TIGR00229">
    <property type="entry name" value="sensory_box"/>
    <property type="match status" value="4"/>
</dbReference>
<feature type="domain" description="PAS" evidence="5">
    <location>
        <begin position="269"/>
        <end position="318"/>
    </location>
</feature>
<dbReference type="KEGG" id="aaeo:BJI67_02405"/>
<name>A0A1D8K534_9GAMM</name>
<keyword evidence="8" id="KW-1185">Reference proteome</keyword>
<accession>A0A1D8K534</accession>
<dbReference type="InterPro" id="IPR004090">
    <property type="entry name" value="Chemotax_Me-accpt_rcpt"/>
</dbReference>
<dbReference type="Proteomes" id="UP000095342">
    <property type="component" value="Chromosome"/>
</dbReference>
<dbReference type="RefSeq" id="WP_070071667.1">
    <property type="nucleotide sequence ID" value="NZ_CP017448.1"/>
</dbReference>
<dbReference type="PANTHER" id="PTHR44757">
    <property type="entry name" value="DIGUANYLATE CYCLASE DGCP"/>
    <property type="match status" value="1"/>
</dbReference>
<dbReference type="SMART" id="SM00283">
    <property type="entry name" value="MA"/>
    <property type="match status" value="1"/>
</dbReference>
<dbReference type="GO" id="GO:0006935">
    <property type="term" value="P:chemotaxis"/>
    <property type="evidence" value="ECO:0007669"/>
    <property type="project" value="InterPro"/>
</dbReference>
<proteinExistence type="predicted"/>
<feature type="domain" description="PAS" evidence="5">
    <location>
        <begin position="148"/>
        <end position="200"/>
    </location>
</feature>
<feature type="domain" description="PAS" evidence="5">
    <location>
        <begin position="390"/>
        <end position="444"/>
    </location>
</feature>
<dbReference type="CDD" id="cd00130">
    <property type="entry name" value="PAS"/>
    <property type="match status" value="4"/>
</dbReference>
<sequence length="607" mass="68494">MGSYSSHHHYKKQKDTTLFGYFGYIKNASADRQILDQAKDAVISIDERNCVTYYNQSAERLWGYKWDDVIGKNVKILVPAEFRIHHDEYIDANRRTGQDKIVGTSREVEIERADGNRVWVALSLSKVRLGKSITYTAFLKDITTERNARERIQQTLEQALDAVVSIDERNCVTYFNAAAERLWGYDRNDVLGKNVKILVPTEIQSRHDEYVNANRRTGHDTIVGTSREVEIERRDGSKIWAALSLSKINLGDSITYTAFVKDITAERNARERMQQTLEQALDAVVSIDEQNCVTYFNAAAERLWGYGRDEIIGKNVMYLVPSEFRAHHDDYVNMNRRTGQDKIVGTSREVEIERYDGSRVWAALSLSKVKIGNSITYTAFIKDITAERTAREQLNQTLEESLNAVVSIDEHNCVTYFNAAAERMWGYQRNEVLGQNVKLLVPEDVRLSHDQYIDANRKTGENKIIGHRREIEFQHKEGHQVHAALMINKIQVGDRISYIAYLEDISAVRAGRLATTAAMEAVKGSSNQIGRIVSTIQGISAQTNLLALNAAIEAARAGESGRGFAVVADEVRTLAGHSANSATEINALVQQTQQRIDELAETLNNNV</sequence>
<dbReference type="GO" id="GO:0007165">
    <property type="term" value="P:signal transduction"/>
    <property type="evidence" value="ECO:0007669"/>
    <property type="project" value="UniProtKB-KW"/>
</dbReference>